<keyword evidence="2" id="KW-1185">Reference proteome</keyword>
<sequence length="170" mass="19423">MRSLPVYVWRELQLAMTLLDESSSLRETLGVVLSWIRGNYKYFTVEPFLTYGIDEFSHIDENLMPVEFSSFLPSDIAHLKKVIFGYQANEAEPIARFLRDTMEALITVEADRQCPRCQSDGVRIFIGRYNGLLAYQCNVCGQSTYSDGSKVGGGELEFVSEKRLRELNMI</sequence>
<dbReference type="AlphaFoldDB" id="A0A0J6G8G4"/>
<dbReference type="EMBL" id="FNUD01000002">
    <property type="protein sequence ID" value="SEF01768.1"/>
    <property type="molecule type" value="Genomic_DNA"/>
</dbReference>
<reference evidence="1" key="1">
    <citation type="submission" date="2016-10" db="EMBL/GenBank/DDBJ databases">
        <authorList>
            <person name="Varghese N."/>
            <person name="Submissions S."/>
        </authorList>
    </citation>
    <scope>NUCLEOTIDE SEQUENCE [LARGE SCALE GENOMIC DNA]</scope>
    <source>
        <strain evidence="1">LMG 25555</strain>
    </source>
</reference>
<comment type="caution">
    <text evidence="1">The sequence shown here is derived from an EMBL/GenBank/DDBJ whole genome shotgun (WGS) entry which is preliminary data.</text>
</comment>
<protein>
    <submittedName>
        <fullName evidence="1">Uncharacterized protein</fullName>
    </submittedName>
</protein>
<evidence type="ECO:0000313" key="2">
    <source>
        <dbReference type="Proteomes" id="UP000183613"/>
    </source>
</evidence>
<dbReference type="PATRIC" id="fig|882211.3.peg.3856"/>
<organism evidence="1 2">
    <name type="scientific">Pseudomonas deceptionensis</name>
    <dbReference type="NCBI Taxonomy" id="882211"/>
    <lineage>
        <taxon>Bacteria</taxon>
        <taxon>Pseudomonadati</taxon>
        <taxon>Pseudomonadota</taxon>
        <taxon>Gammaproteobacteria</taxon>
        <taxon>Pseudomonadales</taxon>
        <taxon>Pseudomonadaceae</taxon>
        <taxon>Pseudomonas</taxon>
    </lineage>
</organism>
<accession>A0A0J6G8G4</accession>
<evidence type="ECO:0000313" key="1">
    <source>
        <dbReference type="EMBL" id="SEF01768.1"/>
    </source>
</evidence>
<dbReference type="RefSeq" id="WP_048361494.1">
    <property type="nucleotide sequence ID" value="NZ_FNUD01000002.1"/>
</dbReference>
<dbReference type="OrthoDB" id="7022072at2"/>
<dbReference type="Proteomes" id="UP000183613">
    <property type="component" value="Unassembled WGS sequence"/>
</dbReference>
<gene>
    <name evidence="1" type="ORF">SAMN04489800_3632</name>
</gene>
<proteinExistence type="predicted"/>
<name>A0A0J6G8G4_PSEDM</name>